<dbReference type="Gene3D" id="3.90.550.10">
    <property type="entry name" value="Spore Coat Polysaccharide Biosynthesis Protein SpsA, Chain A"/>
    <property type="match status" value="1"/>
</dbReference>
<dbReference type="OrthoDB" id="285674at2759"/>
<dbReference type="InterPro" id="IPR056729">
    <property type="entry name" value="GMPPB_C"/>
</dbReference>
<evidence type="ECO:0000259" key="2">
    <source>
        <dbReference type="Pfam" id="PF00483"/>
    </source>
</evidence>
<organism evidence="4 5">
    <name type="scientific">Folsomia candida</name>
    <name type="common">Springtail</name>
    <dbReference type="NCBI Taxonomy" id="158441"/>
    <lineage>
        <taxon>Eukaryota</taxon>
        <taxon>Metazoa</taxon>
        <taxon>Ecdysozoa</taxon>
        <taxon>Arthropoda</taxon>
        <taxon>Hexapoda</taxon>
        <taxon>Collembola</taxon>
        <taxon>Entomobryomorpha</taxon>
        <taxon>Isotomoidea</taxon>
        <taxon>Isotomidae</taxon>
        <taxon>Proisotominae</taxon>
        <taxon>Folsomia</taxon>
    </lineage>
</organism>
<keyword evidence="4" id="KW-0808">Transferase</keyword>
<keyword evidence="5" id="KW-1185">Reference proteome</keyword>
<sequence>MEDPNGNAIIKAVILIGGPQKGTRFRPLSLDVPKPLTPVAGYPLVQHLIESCIHVPSVKEVLILGYYPADEITPFISEIGPLYSSIKIRYLQEYTRLGTAGGIYHFRDQIRAGLSNTSCFILINGDVCGDFPLSEMLEFHSIKRDIPALLTVLATEATRQQSSNSNFGCIVEDKNSHRITHYVEKPETFVSTLINCGVYICSLDLFPCISKIFSQRQANYYAGEIQDNNGDCWESIALEKDIITPSVGNTGCVYVYRSNRMWSQVKTAGSAIYANRHYLALYRERQPERLANSRCKTRNTPCKIIGDVFIHQTAQIDPTCVIGPNVSIGKNVVVGPGVRIKESIILGDSVIQDHSLVMYTIVGWNGMIGKWTRVEGTPCDPNPNKPFAKMDNVPLFNDEGKLNPSITILGCHVRVPSEVVVLNSIVLPYKELSRSFSNEIIL</sequence>
<dbReference type="InterPro" id="IPR005835">
    <property type="entry name" value="NTP_transferase_dom"/>
</dbReference>
<dbReference type="Pfam" id="PF25087">
    <property type="entry name" value="GMPPB_C"/>
    <property type="match status" value="1"/>
</dbReference>
<reference evidence="4 5" key="1">
    <citation type="submission" date="2015-12" db="EMBL/GenBank/DDBJ databases">
        <title>The genome of Folsomia candida.</title>
        <authorList>
            <person name="Faddeeva A."/>
            <person name="Derks M.F."/>
            <person name="Anvar Y."/>
            <person name="Smit S."/>
            <person name="Van Straalen N."/>
            <person name="Roelofs D."/>
        </authorList>
    </citation>
    <scope>NUCLEOTIDE SEQUENCE [LARGE SCALE GENOMIC DNA]</scope>
    <source>
        <strain evidence="4 5">VU population</strain>
        <tissue evidence="4">Whole body</tissue>
    </source>
</reference>
<dbReference type="OMA" id="MPVPNWW"/>
<feature type="domain" description="Mannose-1-phosphate guanyltransferase C-terminal" evidence="3">
    <location>
        <begin position="304"/>
        <end position="441"/>
    </location>
</feature>
<dbReference type="Proteomes" id="UP000198287">
    <property type="component" value="Unassembled WGS sequence"/>
</dbReference>
<proteinExistence type="inferred from homology"/>
<accession>A0A226F2X6</accession>
<dbReference type="SUPFAM" id="SSF53448">
    <property type="entry name" value="Nucleotide-diphospho-sugar transferases"/>
    <property type="match status" value="1"/>
</dbReference>
<dbReference type="CDD" id="cd06428">
    <property type="entry name" value="M1P_guanylylT_A_like_N"/>
    <property type="match status" value="1"/>
</dbReference>
<dbReference type="InterPro" id="IPR029044">
    <property type="entry name" value="Nucleotide-diphossugar_trans"/>
</dbReference>
<name>A0A226F2X6_FOLCA</name>
<dbReference type="Gene3D" id="2.160.10.10">
    <property type="entry name" value="Hexapeptide repeat proteins"/>
    <property type="match status" value="1"/>
</dbReference>
<dbReference type="AlphaFoldDB" id="A0A226F2X6"/>
<comment type="caution">
    <text evidence="4">The sequence shown here is derived from an EMBL/GenBank/DDBJ whole genome shotgun (WGS) entry which is preliminary data.</text>
</comment>
<dbReference type="EMBL" id="LNIX01000001">
    <property type="protein sequence ID" value="OXA64155.1"/>
    <property type="molecule type" value="Genomic_DNA"/>
</dbReference>
<feature type="domain" description="Nucleotidyl transferase" evidence="2">
    <location>
        <begin position="11"/>
        <end position="229"/>
    </location>
</feature>
<evidence type="ECO:0000313" key="5">
    <source>
        <dbReference type="Proteomes" id="UP000198287"/>
    </source>
</evidence>
<dbReference type="GO" id="GO:0016740">
    <property type="term" value="F:transferase activity"/>
    <property type="evidence" value="ECO:0007669"/>
    <property type="project" value="UniProtKB-KW"/>
</dbReference>
<gene>
    <name evidence="4" type="ORF">Fcan01_02105</name>
</gene>
<dbReference type="InterPro" id="IPR050486">
    <property type="entry name" value="Mannose-1P_guanyltransferase"/>
</dbReference>
<protein>
    <submittedName>
        <fullName evidence="4">Mannose-1-phosphate guanyltransferase alpha-A</fullName>
    </submittedName>
</protein>
<dbReference type="PANTHER" id="PTHR22572">
    <property type="entry name" value="SUGAR-1-PHOSPHATE GUANYL TRANSFERASE"/>
    <property type="match status" value="1"/>
</dbReference>
<comment type="similarity">
    <text evidence="1">Belongs to the transferase hexapeptide repeat family.</text>
</comment>
<evidence type="ECO:0000256" key="1">
    <source>
        <dbReference type="ARBA" id="ARBA00007274"/>
    </source>
</evidence>
<dbReference type="STRING" id="158441.A0A226F2X6"/>
<evidence type="ECO:0000259" key="3">
    <source>
        <dbReference type="Pfam" id="PF25087"/>
    </source>
</evidence>
<dbReference type="Pfam" id="PF00483">
    <property type="entry name" value="NTP_transferase"/>
    <property type="match status" value="1"/>
</dbReference>
<evidence type="ECO:0000313" key="4">
    <source>
        <dbReference type="EMBL" id="OXA64155.1"/>
    </source>
</evidence>